<dbReference type="OMA" id="DRSTHYM"/>
<sequence>MILIFAIIIVISNAVIDPITVENCKWGPTQYKLAHQNEATTENVEFTYFTICKSLNHKLVIDFFNVDSYIDAPLTKCNDPLFQHDVDEIFIGTKTEYLEIEISPNGALFYATIGNPNGSCSNLITTYRQCDEISYFAEYVTPTAWNAHIELPISMFTQPIYANFFRVNKMKDRSTHYMSYNPINSSPACFHRPDKFIQLIV</sequence>
<comment type="caution">
    <text evidence="1">The sequence shown here is derived from an EMBL/GenBank/DDBJ whole genome shotgun (WGS) entry which is preliminary data.</text>
</comment>
<proteinExistence type="predicted"/>
<protein>
    <recommendedName>
        <fullName evidence="3">Carbohydrate-binding domain-containing protein</fullName>
    </recommendedName>
</protein>
<reference evidence="1" key="1">
    <citation type="submission" date="2021-01" db="EMBL/GenBank/DDBJ databases">
        <authorList>
            <consortium name="Genoscope - CEA"/>
            <person name="William W."/>
        </authorList>
    </citation>
    <scope>NUCLEOTIDE SEQUENCE</scope>
</reference>
<dbReference type="GO" id="GO:0030246">
    <property type="term" value="F:carbohydrate binding"/>
    <property type="evidence" value="ECO:0007669"/>
    <property type="project" value="InterPro"/>
</dbReference>
<dbReference type="GO" id="GO:0004553">
    <property type="term" value="F:hydrolase activity, hydrolyzing O-glycosyl compounds"/>
    <property type="evidence" value="ECO:0007669"/>
    <property type="project" value="InterPro"/>
</dbReference>
<dbReference type="CDD" id="cd09620">
    <property type="entry name" value="CBM9_like_3"/>
    <property type="match status" value="1"/>
</dbReference>
<accession>A0A8S1Q2S4</accession>
<evidence type="ECO:0000313" key="1">
    <source>
        <dbReference type="EMBL" id="CAD8109986.1"/>
    </source>
</evidence>
<keyword evidence="2" id="KW-1185">Reference proteome</keyword>
<evidence type="ECO:0008006" key="3">
    <source>
        <dbReference type="Google" id="ProtNLM"/>
    </source>
</evidence>
<evidence type="ECO:0000313" key="2">
    <source>
        <dbReference type="Proteomes" id="UP000688137"/>
    </source>
</evidence>
<gene>
    <name evidence="1" type="ORF">PPRIM_AZ9-3.1.T1420098</name>
</gene>
<name>A0A8S1Q2S4_PARPR</name>
<organism evidence="1 2">
    <name type="scientific">Paramecium primaurelia</name>
    <dbReference type="NCBI Taxonomy" id="5886"/>
    <lineage>
        <taxon>Eukaryota</taxon>
        <taxon>Sar</taxon>
        <taxon>Alveolata</taxon>
        <taxon>Ciliophora</taxon>
        <taxon>Intramacronucleata</taxon>
        <taxon>Oligohymenophorea</taxon>
        <taxon>Peniculida</taxon>
        <taxon>Parameciidae</taxon>
        <taxon>Paramecium</taxon>
    </lineage>
</organism>
<dbReference type="AlphaFoldDB" id="A0A8S1Q2S4"/>
<dbReference type="GO" id="GO:0016052">
    <property type="term" value="P:carbohydrate catabolic process"/>
    <property type="evidence" value="ECO:0007669"/>
    <property type="project" value="InterPro"/>
</dbReference>
<dbReference type="Proteomes" id="UP000688137">
    <property type="component" value="Unassembled WGS sequence"/>
</dbReference>
<dbReference type="EMBL" id="CAJJDM010000146">
    <property type="protein sequence ID" value="CAD8109986.1"/>
    <property type="molecule type" value="Genomic_DNA"/>
</dbReference>